<organism evidence="2 3">
    <name type="scientific">Tenacibaculum adriaticum</name>
    <dbReference type="NCBI Taxonomy" id="413713"/>
    <lineage>
        <taxon>Bacteria</taxon>
        <taxon>Pseudomonadati</taxon>
        <taxon>Bacteroidota</taxon>
        <taxon>Flavobacteriia</taxon>
        <taxon>Flavobacteriales</taxon>
        <taxon>Flavobacteriaceae</taxon>
        <taxon>Tenacibaculum</taxon>
    </lineage>
</organism>
<dbReference type="AlphaFoldDB" id="A0A5S5DTG1"/>
<dbReference type="OrthoDB" id="1443991at2"/>
<evidence type="ECO:0000313" key="3">
    <source>
        <dbReference type="Proteomes" id="UP000323136"/>
    </source>
</evidence>
<feature type="signal peptide" evidence="1">
    <location>
        <begin position="1"/>
        <end position="20"/>
    </location>
</feature>
<keyword evidence="3" id="KW-1185">Reference proteome</keyword>
<sequence>MLNKKYFIIFILIVTNFATNGQTATLSAGGWRTSNNNPFTRITGSNNLATKIYRIECTALVDTSILQFRIIVDGTPIQATFQEGSYVVVEGKQIAIEQLSQGTMVRGAWTIIQEPEIAATTVPWNYYPSLSNDLLVASLKVEQEFLISINYSTINCSNTSFNVFINGQPVKDTNNNTLIFLEGSTVYGKGKSILIRATGACTNNMPIVGDLKLAK</sequence>
<gene>
    <name evidence="2" type="ORF">C7447_102555</name>
</gene>
<feature type="chain" id="PRO_5024408880" evidence="1">
    <location>
        <begin position="21"/>
        <end position="215"/>
    </location>
</feature>
<dbReference type="Proteomes" id="UP000323136">
    <property type="component" value="Unassembled WGS sequence"/>
</dbReference>
<name>A0A5S5DTG1_9FLAO</name>
<proteinExistence type="predicted"/>
<evidence type="ECO:0000256" key="1">
    <source>
        <dbReference type="SAM" id="SignalP"/>
    </source>
</evidence>
<accession>A0A5S5DTG1</accession>
<evidence type="ECO:0000313" key="2">
    <source>
        <dbReference type="EMBL" id="TYP99233.1"/>
    </source>
</evidence>
<keyword evidence="1" id="KW-0732">Signal</keyword>
<reference evidence="2 3" key="1">
    <citation type="submission" date="2019-07" db="EMBL/GenBank/DDBJ databases">
        <title>Genomic Encyclopedia of Type Strains, Phase IV (KMG-IV): sequencing the most valuable type-strain genomes for metagenomic binning, comparative biology and taxonomic classification.</title>
        <authorList>
            <person name="Goeker M."/>
        </authorList>
    </citation>
    <scope>NUCLEOTIDE SEQUENCE [LARGE SCALE GENOMIC DNA]</scope>
    <source>
        <strain evidence="2 3">DSM 18961</strain>
    </source>
</reference>
<dbReference type="EMBL" id="VNIA01000002">
    <property type="protein sequence ID" value="TYP99233.1"/>
    <property type="molecule type" value="Genomic_DNA"/>
</dbReference>
<comment type="caution">
    <text evidence="2">The sequence shown here is derived from an EMBL/GenBank/DDBJ whole genome shotgun (WGS) entry which is preliminary data.</text>
</comment>
<protein>
    <submittedName>
        <fullName evidence="2">Uncharacterized protein</fullName>
    </submittedName>
</protein>
<dbReference type="RefSeq" id="WP_148870014.1">
    <property type="nucleotide sequence ID" value="NZ_VNIA01000002.1"/>
</dbReference>